<gene>
    <name evidence="9" type="ORF">BHAP_1126</name>
</gene>
<evidence type="ECO:0000256" key="5">
    <source>
        <dbReference type="ARBA" id="ARBA00022989"/>
    </source>
</evidence>
<dbReference type="PANTHER" id="PTHR43744">
    <property type="entry name" value="ABC TRANSPORTER PERMEASE PROTEIN MG189-RELATED-RELATED"/>
    <property type="match status" value="1"/>
</dbReference>
<dbReference type="PANTHER" id="PTHR43744:SF9">
    <property type="entry name" value="POLYGALACTURONAN_RHAMNOGALACTURONAN TRANSPORT SYSTEM PERMEASE PROTEIN YTCP"/>
    <property type="match status" value="1"/>
</dbReference>
<proteinExistence type="inferred from homology"/>
<dbReference type="InterPro" id="IPR000515">
    <property type="entry name" value="MetI-like"/>
</dbReference>
<feature type="transmembrane region" description="Helical" evidence="7">
    <location>
        <begin position="205"/>
        <end position="227"/>
    </location>
</feature>
<keyword evidence="6 7" id="KW-0472">Membrane</keyword>
<keyword evidence="10" id="KW-1185">Reference proteome</keyword>
<evidence type="ECO:0000256" key="7">
    <source>
        <dbReference type="RuleBase" id="RU363032"/>
    </source>
</evidence>
<evidence type="ECO:0000256" key="4">
    <source>
        <dbReference type="ARBA" id="ARBA00022692"/>
    </source>
</evidence>
<evidence type="ECO:0000313" key="10">
    <source>
        <dbReference type="Proteomes" id="UP000216074"/>
    </source>
</evidence>
<dbReference type="RefSeq" id="WP_094729758.1">
    <property type="nucleotide sequence ID" value="NZ_MWWY01000023.1"/>
</dbReference>
<dbReference type="Gene3D" id="1.10.3720.10">
    <property type="entry name" value="MetI-like"/>
    <property type="match status" value="1"/>
</dbReference>
<evidence type="ECO:0000259" key="8">
    <source>
        <dbReference type="PROSITE" id="PS50928"/>
    </source>
</evidence>
<feature type="transmembrane region" description="Helical" evidence="7">
    <location>
        <begin position="284"/>
        <end position="303"/>
    </location>
</feature>
<feature type="transmembrane region" description="Helical" evidence="7">
    <location>
        <begin position="100"/>
        <end position="119"/>
    </location>
</feature>
<reference evidence="9 10" key="1">
    <citation type="journal article" date="2017" name="BMC Genomics">
        <title>Comparative genomic and phylogenomic analyses of the Bifidobacteriaceae family.</title>
        <authorList>
            <person name="Lugli G.A."/>
            <person name="Milani C."/>
            <person name="Turroni F."/>
            <person name="Duranti S."/>
            <person name="Mancabelli L."/>
            <person name="Mangifesta M."/>
            <person name="Ferrario C."/>
            <person name="Modesto M."/>
            <person name="Mattarelli P."/>
            <person name="Jiri K."/>
            <person name="van Sinderen D."/>
            <person name="Ventura M."/>
        </authorList>
    </citation>
    <scope>NUCLEOTIDE SEQUENCE [LARGE SCALE GENOMIC DNA]</scope>
    <source>
        <strain evidence="9 10">DSM 100202</strain>
    </source>
</reference>
<keyword evidence="5 7" id="KW-1133">Transmembrane helix</keyword>
<keyword evidence="3" id="KW-1003">Cell membrane</keyword>
<evidence type="ECO:0000256" key="3">
    <source>
        <dbReference type="ARBA" id="ARBA00022475"/>
    </source>
</evidence>
<evidence type="ECO:0000256" key="2">
    <source>
        <dbReference type="ARBA" id="ARBA00022448"/>
    </source>
</evidence>
<evidence type="ECO:0000256" key="1">
    <source>
        <dbReference type="ARBA" id="ARBA00004651"/>
    </source>
</evidence>
<dbReference type="GO" id="GO:0055085">
    <property type="term" value="P:transmembrane transport"/>
    <property type="evidence" value="ECO:0007669"/>
    <property type="project" value="InterPro"/>
</dbReference>
<organism evidence="9 10">
    <name type="scientific">Bifidobacterium hapali</name>
    <dbReference type="NCBI Taxonomy" id="1630172"/>
    <lineage>
        <taxon>Bacteria</taxon>
        <taxon>Bacillati</taxon>
        <taxon>Actinomycetota</taxon>
        <taxon>Actinomycetes</taxon>
        <taxon>Bifidobacteriales</taxon>
        <taxon>Bifidobacteriaceae</taxon>
        <taxon>Bifidobacterium</taxon>
    </lineage>
</organism>
<dbReference type="Proteomes" id="UP000216074">
    <property type="component" value="Unassembled WGS sequence"/>
</dbReference>
<dbReference type="OrthoDB" id="2063054at2"/>
<evidence type="ECO:0000256" key="6">
    <source>
        <dbReference type="ARBA" id="ARBA00023136"/>
    </source>
</evidence>
<accession>A0A261G044</accession>
<comment type="similarity">
    <text evidence="7">Belongs to the binding-protein-dependent transport system permease family.</text>
</comment>
<feature type="transmembrane region" description="Helical" evidence="7">
    <location>
        <begin position="31"/>
        <end position="56"/>
    </location>
</feature>
<keyword evidence="2 7" id="KW-0813">Transport</keyword>
<dbReference type="Pfam" id="PF00528">
    <property type="entry name" value="BPD_transp_1"/>
    <property type="match status" value="1"/>
</dbReference>
<dbReference type="EMBL" id="MWWY01000023">
    <property type="protein sequence ID" value="OZG64376.1"/>
    <property type="molecule type" value="Genomic_DNA"/>
</dbReference>
<feature type="transmembrane region" description="Helical" evidence="7">
    <location>
        <begin position="163"/>
        <end position="183"/>
    </location>
</feature>
<keyword evidence="4 7" id="KW-0812">Transmembrane</keyword>
<comment type="subcellular location">
    <subcellularLocation>
        <location evidence="1 7">Cell membrane</location>
        <topology evidence="1 7">Multi-pass membrane protein</topology>
    </subcellularLocation>
</comment>
<evidence type="ECO:0000313" key="9">
    <source>
        <dbReference type="EMBL" id="OZG64376.1"/>
    </source>
</evidence>
<feature type="transmembrane region" description="Helical" evidence="7">
    <location>
        <begin position="131"/>
        <end position="151"/>
    </location>
</feature>
<name>A0A261G044_9BIFI</name>
<dbReference type="InterPro" id="IPR035906">
    <property type="entry name" value="MetI-like_sf"/>
</dbReference>
<dbReference type="GO" id="GO:0005886">
    <property type="term" value="C:plasma membrane"/>
    <property type="evidence" value="ECO:0007669"/>
    <property type="project" value="UniProtKB-SubCell"/>
</dbReference>
<protein>
    <submittedName>
        <fullName evidence="9">Sugar ABC transporter permease</fullName>
    </submittedName>
</protein>
<dbReference type="CDD" id="cd06261">
    <property type="entry name" value="TM_PBP2"/>
    <property type="match status" value="1"/>
</dbReference>
<feature type="domain" description="ABC transmembrane type-1" evidence="8">
    <location>
        <begin position="96"/>
        <end position="307"/>
    </location>
</feature>
<sequence>MSASAIAPKASSSADIPFNPKVRQKKQPMDWVVDITIAAIIVLVVAVTIYPLWFIVIASISNAGLVSQGQVTLFPRGININGYIKVLQEPRIWIGYRNTILYSVVGTAVNMLVTLPVGFALSRREFKPRRIILFLFTFTMFFSGGLIPGYLLAKDLGILNTMWVFILPGAVSVYNVIIVRSFFESSIPEELHDAAQIDGLSYFRYFLKIVLPLSSAIIGVIALYYFVGHWNDYFTGLIYIRDQNKQPLQVILQNILLANQVTTSGGGSSNGQSMIERQQLADSIKYGIIIVSTLPLLVIYPFLQKYFTKGVMIGAVKG</sequence>
<dbReference type="AlphaFoldDB" id="A0A261G044"/>
<comment type="caution">
    <text evidence="9">The sequence shown here is derived from an EMBL/GenBank/DDBJ whole genome shotgun (WGS) entry which is preliminary data.</text>
</comment>
<dbReference type="SUPFAM" id="SSF161098">
    <property type="entry name" value="MetI-like"/>
    <property type="match status" value="1"/>
</dbReference>
<dbReference type="PROSITE" id="PS50928">
    <property type="entry name" value="ABC_TM1"/>
    <property type="match status" value="1"/>
</dbReference>